<protein>
    <submittedName>
        <fullName evidence="2">Uncharacterized protein LOC106747054</fullName>
    </submittedName>
</protein>
<sequence>MTFFSDIVRKYFQSASANIFHDVTDDKNTNRVVRLSQAAIAHKTLCSLRRYDDRDGEGIVCEIEAAKERKVQECELQIAYSVCIFGDPRETKSSVKIVCVYM</sequence>
<dbReference type="Proteomes" id="UP000515204">
    <property type="component" value="Unplaced"/>
</dbReference>
<proteinExistence type="predicted"/>
<dbReference type="AlphaFoldDB" id="A0A6P3XNF6"/>
<name>A0A6P3XNF6_DINQU</name>
<gene>
    <name evidence="2" type="primary">LOC106747054</name>
</gene>
<reference evidence="2" key="1">
    <citation type="submission" date="2025-08" db="UniProtKB">
        <authorList>
            <consortium name="RefSeq"/>
        </authorList>
    </citation>
    <scope>IDENTIFICATION</scope>
</reference>
<dbReference type="KEGG" id="dqu:106747054"/>
<accession>A0A6P3XNF6</accession>
<dbReference type="GeneID" id="106747054"/>
<evidence type="ECO:0000313" key="1">
    <source>
        <dbReference type="Proteomes" id="UP000515204"/>
    </source>
</evidence>
<dbReference type="RefSeq" id="XP_014479787.1">
    <property type="nucleotide sequence ID" value="XM_014624301.1"/>
</dbReference>
<keyword evidence="1" id="KW-1185">Reference proteome</keyword>
<evidence type="ECO:0000313" key="2">
    <source>
        <dbReference type="RefSeq" id="XP_014479787.1"/>
    </source>
</evidence>
<organism evidence="1 2">
    <name type="scientific">Dinoponera quadriceps</name>
    <name type="common">South American ant</name>
    <dbReference type="NCBI Taxonomy" id="609295"/>
    <lineage>
        <taxon>Eukaryota</taxon>
        <taxon>Metazoa</taxon>
        <taxon>Ecdysozoa</taxon>
        <taxon>Arthropoda</taxon>
        <taxon>Hexapoda</taxon>
        <taxon>Insecta</taxon>
        <taxon>Pterygota</taxon>
        <taxon>Neoptera</taxon>
        <taxon>Endopterygota</taxon>
        <taxon>Hymenoptera</taxon>
        <taxon>Apocrita</taxon>
        <taxon>Aculeata</taxon>
        <taxon>Formicoidea</taxon>
        <taxon>Formicidae</taxon>
        <taxon>Ponerinae</taxon>
        <taxon>Ponerini</taxon>
        <taxon>Dinoponera</taxon>
    </lineage>
</organism>